<dbReference type="OrthoDB" id="10665261at2759"/>
<evidence type="ECO:0000313" key="3">
    <source>
        <dbReference type="Proteomes" id="UP000054321"/>
    </source>
</evidence>
<name>A0A0C3CZX9_OIDMZ</name>
<sequence length="334" mass="34751">MVRIKHSKIHLPEYVGGGAYEEPSLAGPSRTFYNPLPAFVPPTMAESGNEGVSPAVPEVAPEPRQPSPPAEALALSSFTNLLGDDAAADFSLSAPLAAAPSPVAAASPPSPPPAPPLTPPAVAVPLPPSPPAPATPTAAAVPLPPSPPAAAGSPPPPPPPPAATPVAVPTISSPSSWVPLQETREAEATPSSPRKCAPSTGDFHPPDEPGAVAASETPVLAPIPPVPQFPLPSFDLPSEERLPTVVSTSLQGLASSVFAAEEPRLTYAETVTPAQCVAFDAHAEFEYQRILGETRVYISTAKVQRVLEGDMEWIMNDEEWFMIDVEEYGMDPRR</sequence>
<feature type="compositionally biased region" description="Pro residues" evidence="1">
    <location>
        <begin position="125"/>
        <end position="134"/>
    </location>
</feature>
<evidence type="ECO:0000313" key="2">
    <source>
        <dbReference type="EMBL" id="KIN04584.1"/>
    </source>
</evidence>
<dbReference type="InParanoid" id="A0A0C3CZX9"/>
<accession>A0A0C3CZX9</accession>
<protein>
    <submittedName>
        <fullName evidence="2">Uncharacterized protein</fullName>
    </submittedName>
</protein>
<feature type="region of interest" description="Disordered" evidence="1">
    <location>
        <begin position="44"/>
        <end position="72"/>
    </location>
</feature>
<dbReference type="AlphaFoldDB" id="A0A0C3CZX9"/>
<feature type="region of interest" description="Disordered" evidence="1">
    <location>
        <begin position="98"/>
        <end position="213"/>
    </location>
</feature>
<feature type="compositionally biased region" description="Pro residues" evidence="1">
    <location>
        <begin position="142"/>
        <end position="163"/>
    </location>
</feature>
<keyword evidence="3" id="KW-1185">Reference proteome</keyword>
<dbReference type="STRING" id="913774.A0A0C3CZX9"/>
<reference evidence="2 3" key="1">
    <citation type="submission" date="2014-04" db="EMBL/GenBank/DDBJ databases">
        <authorList>
            <consortium name="DOE Joint Genome Institute"/>
            <person name="Kuo A."/>
            <person name="Martino E."/>
            <person name="Perotto S."/>
            <person name="Kohler A."/>
            <person name="Nagy L.G."/>
            <person name="Floudas D."/>
            <person name="Copeland A."/>
            <person name="Barry K.W."/>
            <person name="Cichocki N."/>
            <person name="Veneault-Fourrey C."/>
            <person name="LaButti K."/>
            <person name="Lindquist E.A."/>
            <person name="Lipzen A."/>
            <person name="Lundell T."/>
            <person name="Morin E."/>
            <person name="Murat C."/>
            <person name="Sun H."/>
            <person name="Tunlid A."/>
            <person name="Henrissat B."/>
            <person name="Grigoriev I.V."/>
            <person name="Hibbett D.S."/>
            <person name="Martin F."/>
            <person name="Nordberg H.P."/>
            <person name="Cantor M.N."/>
            <person name="Hua S.X."/>
        </authorList>
    </citation>
    <scope>NUCLEOTIDE SEQUENCE [LARGE SCALE GENOMIC DNA]</scope>
    <source>
        <strain evidence="2 3">Zn</strain>
    </source>
</reference>
<evidence type="ECO:0000256" key="1">
    <source>
        <dbReference type="SAM" id="MobiDB-lite"/>
    </source>
</evidence>
<proteinExistence type="predicted"/>
<dbReference type="PRINTS" id="PR01217">
    <property type="entry name" value="PRICHEXTENSN"/>
</dbReference>
<feature type="compositionally biased region" description="Pro residues" evidence="1">
    <location>
        <begin position="108"/>
        <end position="119"/>
    </location>
</feature>
<organism evidence="2 3">
    <name type="scientific">Oidiodendron maius (strain Zn)</name>
    <dbReference type="NCBI Taxonomy" id="913774"/>
    <lineage>
        <taxon>Eukaryota</taxon>
        <taxon>Fungi</taxon>
        <taxon>Dikarya</taxon>
        <taxon>Ascomycota</taxon>
        <taxon>Pezizomycotina</taxon>
        <taxon>Leotiomycetes</taxon>
        <taxon>Leotiomycetes incertae sedis</taxon>
        <taxon>Myxotrichaceae</taxon>
        <taxon>Oidiodendron</taxon>
    </lineage>
</organism>
<reference evidence="3" key="2">
    <citation type="submission" date="2015-01" db="EMBL/GenBank/DDBJ databases">
        <title>Evolutionary Origins and Diversification of the Mycorrhizal Mutualists.</title>
        <authorList>
            <consortium name="DOE Joint Genome Institute"/>
            <consortium name="Mycorrhizal Genomics Consortium"/>
            <person name="Kohler A."/>
            <person name="Kuo A."/>
            <person name="Nagy L.G."/>
            <person name="Floudas D."/>
            <person name="Copeland A."/>
            <person name="Barry K.W."/>
            <person name="Cichocki N."/>
            <person name="Veneault-Fourrey C."/>
            <person name="LaButti K."/>
            <person name="Lindquist E.A."/>
            <person name="Lipzen A."/>
            <person name="Lundell T."/>
            <person name="Morin E."/>
            <person name="Murat C."/>
            <person name="Riley R."/>
            <person name="Ohm R."/>
            <person name="Sun H."/>
            <person name="Tunlid A."/>
            <person name="Henrissat B."/>
            <person name="Grigoriev I.V."/>
            <person name="Hibbett D.S."/>
            <person name="Martin F."/>
        </authorList>
    </citation>
    <scope>NUCLEOTIDE SEQUENCE [LARGE SCALE GENOMIC DNA]</scope>
    <source>
        <strain evidence="3">Zn</strain>
    </source>
</reference>
<gene>
    <name evidence="2" type="ORF">OIDMADRAFT_50436</name>
</gene>
<dbReference type="Proteomes" id="UP000054321">
    <property type="component" value="Unassembled WGS sequence"/>
</dbReference>
<feature type="compositionally biased region" description="Low complexity" evidence="1">
    <location>
        <begin position="98"/>
        <end position="107"/>
    </location>
</feature>
<dbReference type="EMBL" id="KN832872">
    <property type="protein sequence ID" value="KIN04584.1"/>
    <property type="molecule type" value="Genomic_DNA"/>
</dbReference>
<dbReference type="HOGENOM" id="CLU_831830_0_0_1"/>